<protein>
    <submittedName>
        <fullName evidence="1">Uncharacterized protein</fullName>
    </submittedName>
</protein>
<proteinExistence type="predicted"/>
<sequence length="94" mass="10208">MITINPVKFNTNKHVSFGEGNTNNLTPSMAILSLQAPDAKRGFTSNMHLSQKADAVRNNLFTSVISKFVKTYNIAVQSANPKTNCKPKGLDVAV</sequence>
<name>A0A9D1EXR1_9BACT</name>
<reference evidence="1" key="2">
    <citation type="journal article" date="2021" name="PeerJ">
        <title>Extensive microbial diversity within the chicken gut microbiome revealed by metagenomics and culture.</title>
        <authorList>
            <person name="Gilroy R."/>
            <person name="Ravi A."/>
            <person name="Getino M."/>
            <person name="Pursley I."/>
            <person name="Horton D.L."/>
            <person name="Alikhan N.F."/>
            <person name="Baker D."/>
            <person name="Gharbi K."/>
            <person name="Hall N."/>
            <person name="Watson M."/>
            <person name="Adriaenssens E.M."/>
            <person name="Foster-Nyarko E."/>
            <person name="Jarju S."/>
            <person name="Secka A."/>
            <person name="Antonio M."/>
            <person name="Oren A."/>
            <person name="Chaudhuri R.R."/>
            <person name="La Ragione R."/>
            <person name="Hildebrand F."/>
            <person name="Pallen M.J."/>
        </authorList>
    </citation>
    <scope>NUCLEOTIDE SEQUENCE</scope>
    <source>
        <strain evidence="1">6276</strain>
    </source>
</reference>
<reference evidence="1" key="1">
    <citation type="submission" date="2020-10" db="EMBL/GenBank/DDBJ databases">
        <authorList>
            <person name="Gilroy R."/>
        </authorList>
    </citation>
    <scope>NUCLEOTIDE SEQUENCE</scope>
    <source>
        <strain evidence="1">6276</strain>
    </source>
</reference>
<organism evidence="1 2">
    <name type="scientific">Candidatus Scatousia excrementigallinarum</name>
    <dbReference type="NCBI Taxonomy" id="2840935"/>
    <lineage>
        <taxon>Bacteria</taxon>
        <taxon>Candidatus Scatousia</taxon>
    </lineage>
</organism>
<evidence type="ECO:0000313" key="1">
    <source>
        <dbReference type="EMBL" id="HIS35863.1"/>
    </source>
</evidence>
<dbReference type="AlphaFoldDB" id="A0A9D1EXR1"/>
<evidence type="ECO:0000313" key="2">
    <source>
        <dbReference type="Proteomes" id="UP000823928"/>
    </source>
</evidence>
<dbReference type="EMBL" id="DVIU01000092">
    <property type="protein sequence ID" value="HIS35863.1"/>
    <property type="molecule type" value="Genomic_DNA"/>
</dbReference>
<comment type="caution">
    <text evidence="1">The sequence shown here is derived from an EMBL/GenBank/DDBJ whole genome shotgun (WGS) entry which is preliminary data.</text>
</comment>
<accession>A0A9D1EXR1</accession>
<gene>
    <name evidence="1" type="ORF">IAC10_04445</name>
</gene>
<dbReference type="Proteomes" id="UP000823928">
    <property type="component" value="Unassembled WGS sequence"/>
</dbReference>